<evidence type="ECO:0000313" key="1">
    <source>
        <dbReference type="EnsemblPlants" id="AET4Gv20806000.4"/>
    </source>
</evidence>
<dbReference type="Proteomes" id="UP000015105">
    <property type="component" value="Chromosome 4D"/>
</dbReference>
<reference evidence="1" key="3">
    <citation type="journal article" date="2017" name="Nature">
        <title>Genome sequence of the progenitor of the wheat D genome Aegilops tauschii.</title>
        <authorList>
            <person name="Luo M.C."/>
            <person name="Gu Y.Q."/>
            <person name="Puiu D."/>
            <person name="Wang H."/>
            <person name="Twardziok S.O."/>
            <person name="Deal K.R."/>
            <person name="Huo N."/>
            <person name="Zhu T."/>
            <person name="Wang L."/>
            <person name="Wang Y."/>
            <person name="McGuire P.E."/>
            <person name="Liu S."/>
            <person name="Long H."/>
            <person name="Ramasamy R.K."/>
            <person name="Rodriguez J.C."/>
            <person name="Van S.L."/>
            <person name="Yuan L."/>
            <person name="Wang Z."/>
            <person name="Xia Z."/>
            <person name="Xiao L."/>
            <person name="Anderson O.D."/>
            <person name="Ouyang S."/>
            <person name="Liang Y."/>
            <person name="Zimin A.V."/>
            <person name="Pertea G."/>
            <person name="Qi P."/>
            <person name="Bennetzen J.L."/>
            <person name="Dai X."/>
            <person name="Dawson M.W."/>
            <person name="Muller H.G."/>
            <person name="Kugler K."/>
            <person name="Rivarola-Duarte L."/>
            <person name="Spannagl M."/>
            <person name="Mayer K.F.X."/>
            <person name="Lu F.H."/>
            <person name="Bevan M.W."/>
            <person name="Leroy P."/>
            <person name="Li P."/>
            <person name="You F.M."/>
            <person name="Sun Q."/>
            <person name="Liu Z."/>
            <person name="Lyons E."/>
            <person name="Wicker T."/>
            <person name="Salzberg S.L."/>
            <person name="Devos K.M."/>
            <person name="Dvorak J."/>
        </authorList>
    </citation>
    <scope>NUCLEOTIDE SEQUENCE [LARGE SCALE GENOMIC DNA]</scope>
    <source>
        <strain evidence="1">cv. AL8/78</strain>
    </source>
</reference>
<organism evidence="1 2">
    <name type="scientific">Aegilops tauschii subsp. strangulata</name>
    <name type="common">Goatgrass</name>
    <dbReference type="NCBI Taxonomy" id="200361"/>
    <lineage>
        <taxon>Eukaryota</taxon>
        <taxon>Viridiplantae</taxon>
        <taxon>Streptophyta</taxon>
        <taxon>Embryophyta</taxon>
        <taxon>Tracheophyta</taxon>
        <taxon>Spermatophyta</taxon>
        <taxon>Magnoliopsida</taxon>
        <taxon>Liliopsida</taxon>
        <taxon>Poales</taxon>
        <taxon>Poaceae</taxon>
        <taxon>BOP clade</taxon>
        <taxon>Pooideae</taxon>
        <taxon>Triticodae</taxon>
        <taxon>Triticeae</taxon>
        <taxon>Triticinae</taxon>
        <taxon>Aegilops</taxon>
    </lineage>
</organism>
<sequence length="51" mass="5778">MDLQMDTTSLLMTDLGDMHLRPRSWTSTRARSYSGNVEGARTSCLRGMRTL</sequence>
<reference evidence="2" key="2">
    <citation type="journal article" date="2017" name="Nat. Plants">
        <title>The Aegilops tauschii genome reveals multiple impacts of transposons.</title>
        <authorList>
            <person name="Zhao G."/>
            <person name="Zou C."/>
            <person name="Li K."/>
            <person name="Wang K."/>
            <person name="Li T."/>
            <person name="Gao L."/>
            <person name="Zhang X."/>
            <person name="Wang H."/>
            <person name="Yang Z."/>
            <person name="Liu X."/>
            <person name="Jiang W."/>
            <person name="Mao L."/>
            <person name="Kong X."/>
            <person name="Jiao Y."/>
            <person name="Jia J."/>
        </authorList>
    </citation>
    <scope>NUCLEOTIDE SEQUENCE [LARGE SCALE GENOMIC DNA]</scope>
    <source>
        <strain evidence="2">cv. AL8/78</strain>
    </source>
</reference>
<reference evidence="2" key="1">
    <citation type="journal article" date="2014" name="Science">
        <title>Ancient hybridizations among the ancestral genomes of bread wheat.</title>
        <authorList>
            <consortium name="International Wheat Genome Sequencing Consortium,"/>
            <person name="Marcussen T."/>
            <person name="Sandve S.R."/>
            <person name="Heier L."/>
            <person name="Spannagl M."/>
            <person name="Pfeifer M."/>
            <person name="Jakobsen K.S."/>
            <person name="Wulff B.B."/>
            <person name="Steuernagel B."/>
            <person name="Mayer K.F."/>
            <person name="Olsen O.A."/>
        </authorList>
    </citation>
    <scope>NUCLEOTIDE SEQUENCE [LARGE SCALE GENOMIC DNA]</scope>
    <source>
        <strain evidence="2">cv. AL8/78</strain>
    </source>
</reference>
<accession>A0A453J5N7</accession>
<name>A0A453J5N7_AEGTS</name>
<dbReference type="EnsemblPlants" id="AET4Gv20806000.4">
    <property type="protein sequence ID" value="AET4Gv20806000.4"/>
    <property type="gene ID" value="AET4Gv20806000"/>
</dbReference>
<dbReference type="Gramene" id="AET4Gv20806000.4">
    <property type="protein sequence ID" value="AET4Gv20806000.4"/>
    <property type="gene ID" value="AET4Gv20806000"/>
</dbReference>
<protein>
    <submittedName>
        <fullName evidence="1">Uncharacterized protein</fullName>
    </submittedName>
</protein>
<keyword evidence="2" id="KW-1185">Reference proteome</keyword>
<reference evidence="1" key="5">
    <citation type="journal article" date="2021" name="G3 (Bethesda)">
        <title>Aegilops tauschii genome assembly Aet v5.0 features greater sequence contiguity and improved annotation.</title>
        <authorList>
            <person name="Wang L."/>
            <person name="Zhu T."/>
            <person name="Rodriguez J.C."/>
            <person name="Deal K.R."/>
            <person name="Dubcovsky J."/>
            <person name="McGuire P.E."/>
            <person name="Lux T."/>
            <person name="Spannagl M."/>
            <person name="Mayer K.F.X."/>
            <person name="Baldrich P."/>
            <person name="Meyers B.C."/>
            <person name="Huo N."/>
            <person name="Gu Y.Q."/>
            <person name="Zhou H."/>
            <person name="Devos K.M."/>
            <person name="Bennetzen J.L."/>
            <person name="Unver T."/>
            <person name="Budak H."/>
            <person name="Gulick P.J."/>
            <person name="Galiba G."/>
            <person name="Kalapos B."/>
            <person name="Nelson D.R."/>
            <person name="Li P."/>
            <person name="You F.M."/>
            <person name="Luo M.C."/>
            <person name="Dvorak J."/>
        </authorList>
    </citation>
    <scope>NUCLEOTIDE SEQUENCE [LARGE SCALE GENOMIC DNA]</scope>
    <source>
        <strain evidence="1">cv. AL8/78</strain>
    </source>
</reference>
<evidence type="ECO:0000313" key="2">
    <source>
        <dbReference type="Proteomes" id="UP000015105"/>
    </source>
</evidence>
<dbReference type="AlphaFoldDB" id="A0A453J5N7"/>
<proteinExistence type="predicted"/>
<reference evidence="1" key="4">
    <citation type="submission" date="2019-03" db="UniProtKB">
        <authorList>
            <consortium name="EnsemblPlants"/>
        </authorList>
    </citation>
    <scope>IDENTIFICATION</scope>
</reference>